<evidence type="ECO:0000256" key="3">
    <source>
        <dbReference type="ARBA" id="ARBA00022448"/>
    </source>
</evidence>
<sequence length="435" mass="48510">MKGIKLSALALATMLSHAVSAQSLEQAISHTLKTNPEVKASYNDFMSYVYDNKAAVREYYPKLDLTAGVGWENYQADVSDRDDDYTAIDASIKLTQLIWDGSGTLNNMDRTAAEAESLRYKVLSDASDKALEVAKVYLDALKAYEILALSESNLATHKEIYQDIKKRTESGVGSTADLSQVQARIAKAHGNLLAAQNNLFDTHTQFTRLVGQSPQGLVFPRADATAIPLTITEAIELAIERHPVIKTAQVDVDAAKFQYKQSNSPNLPTFTIEAGYDYFDDAEGVAGRRDEMNATLRMRYNLFNGGVDSANKDRAAYQMNKAKDLRDRAFRTVEEGLRLSWSALDLTLQEKEFLADHVDAASETVVAYDKQYKIGRRTLLDLLNTENELFESRKGYVDALYAEQYAKFRVLNATGTLLESLLVDVPEEWNTAVEY</sequence>
<dbReference type="Gene3D" id="1.20.1600.10">
    <property type="entry name" value="Outer membrane efflux proteins (OEP)"/>
    <property type="match status" value="1"/>
</dbReference>
<evidence type="ECO:0000256" key="8">
    <source>
        <dbReference type="SAM" id="SignalP"/>
    </source>
</evidence>
<evidence type="ECO:0000256" key="6">
    <source>
        <dbReference type="ARBA" id="ARBA00023136"/>
    </source>
</evidence>
<comment type="similarity">
    <text evidence="2">Belongs to the outer membrane factor (OMF) (TC 1.B.17) family.</text>
</comment>
<dbReference type="InterPro" id="IPR010130">
    <property type="entry name" value="T1SS_OMP_TolC"/>
</dbReference>
<gene>
    <name evidence="9" type="ORF">JCM19232_4384</name>
</gene>
<dbReference type="NCBIfam" id="TIGR01844">
    <property type="entry name" value="type_I_sec_TolC"/>
    <property type="match status" value="1"/>
</dbReference>
<evidence type="ECO:0000256" key="5">
    <source>
        <dbReference type="ARBA" id="ARBA00022692"/>
    </source>
</evidence>
<comment type="subcellular location">
    <subcellularLocation>
        <location evidence="1">Cell outer membrane</location>
    </subcellularLocation>
</comment>
<dbReference type="Proteomes" id="UP000031670">
    <property type="component" value="Unassembled WGS sequence"/>
</dbReference>
<keyword evidence="5" id="KW-0812">Transmembrane</keyword>
<keyword evidence="4" id="KW-1134">Transmembrane beta strand</keyword>
<evidence type="ECO:0000256" key="7">
    <source>
        <dbReference type="ARBA" id="ARBA00023237"/>
    </source>
</evidence>
<feature type="chain" id="PRO_5002122475" evidence="8">
    <location>
        <begin position="22"/>
        <end position="435"/>
    </location>
</feature>
<comment type="caution">
    <text evidence="9">The sequence shown here is derived from an EMBL/GenBank/DDBJ whole genome shotgun (WGS) entry which is preliminary data.</text>
</comment>
<dbReference type="GO" id="GO:0015562">
    <property type="term" value="F:efflux transmembrane transporter activity"/>
    <property type="evidence" value="ECO:0007669"/>
    <property type="project" value="InterPro"/>
</dbReference>
<dbReference type="PANTHER" id="PTHR30026">
    <property type="entry name" value="OUTER MEMBRANE PROTEIN TOLC"/>
    <property type="match status" value="1"/>
</dbReference>
<dbReference type="EMBL" id="BBSA01000014">
    <property type="protein sequence ID" value="GAM64692.1"/>
    <property type="molecule type" value="Genomic_DNA"/>
</dbReference>
<evidence type="ECO:0000313" key="9">
    <source>
        <dbReference type="EMBL" id="GAM64692.1"/>
    </source>
</evidence>
<organism evidence="9 10">
    <name type="scientific">Vibrio ishigakensis</name>
    <dbReference type="NCBI Taxonomy" id="1481914"/>
    <lineage>
        <taxon>Bacteria</taxon>
        <taxon>Pseudomonadati</taxon>
        <taxon>Pseudomonadota</taxon>
        <taxon>Gammaproteobacteria</taxon>
        <taxon>Vibrionales</taxon>
        <taxon>Vibrionaceae</taxon>
        <taxon>Vibrio</taxon>
    </lineage>
</organism>
<accession>A0A0B8PJ32</accession>
<dbReference type="PANTHER" id="PTHR30026:SF22">
    <property type="entry name" value="OUTER MEMBRANE EFFLUX PROTEIN"/>
    <property type="match status" value="1"/>
</dbReference>
<dbReference type="AlphaFoldDB" id="A0A0B8PJ32"/>
<dbReference type="InterPro" id="IPR003423">
    <property type="entry name" value="OMP_efflux"/>
</dbReference>
<keyword evidence="7" id="KW-0998">Cell outer membrane</keyword>
<reference evidence="9 10" key="2">
    <citation type="submission" date="2015-01" db="EMBL/GenBank/DDBJ databases">
        <authorList>
            <consortium name="NBRP consortium"/>
            <person name="Sawabe T."/>
            <person name="Meirelles P."/>
            <person name="Feng G."/>
            <person name="Sayaka M."/>
            <person name="Hattori M."/>
            <person name="Ohkuma M."/>
        </authorList>
    </citation>
    <scope>NUCLEOTIDE SEQUENCE [LARGE SCALE GENOMIC DNA]</scope>
    <source>
        <strain evidence="9 10">JCM19232</strain>
    </source>
</reference>
<keyword evidence="8" id="KW-0732">Signal</keyword>
<dbReference type="GO" id="GO:0015288">
    <property type="term" value="F:porin activity"/>
    <property type="evidence" value="ECO:0007669"/>
    <property type="project" value="TreeGrafter"/>
</dbReference>
<keyword evidence="6" id="KW-0472">Membrane</keyword>
<name>A0A0B8PJ32_9VIBR</name>
<evidence type="ECO:0000256" key="4">
    <source>
        <dbReference type="ARBA" id="ARBA00022452"/>
    </source>
</evidence>
<dbReference type="SUPFAM" id="SSF56954">
    <property type="entry name" value="Outer membrane efflux proteins (OEP)"/>
    <property type="match status" value="1"/>
</dbReference>
<dbReference type="Pfam" id="PF02321">
    <property type="entry name" value="OEP"/>
    <property type="match status" value="2"/>
</dbReference>
<evidence type="ECO:0000256" key="2">
    <source>
        <dbReference type="ARBA" id="ARBA00007613"/>
    </source>
</evidence>
<dbReference type="GO" id="GO:0009279">
    <property type="term" value="C:cell outer membrane"/>
    <property type="evidence" value="ECO:0007669"/>
    <property type="project" value="UniProtKB-SubCell"/>
</dbReference>
<evidence type="ECO:0000256" key="1">
    <source>
        <dbReference type="ARBA" id="ARBA00004442"/>
    </source>
</evidence>
<keyword evidence="3" id="KW-0813">Transport</keyword>
<feature type="signal peptide" evidence="8">
    <location>
        <begin position="1"/>
        <end position="21"/>
    </location>
</feature>
<proteinExistence type="inferred from homology"/>
<protein>
    <submittedName>
        <fullName evidence="9">Agglutination protein</fullName>
    </submittedName>
</protein>
<dbReference type="GO" id="GO:1990281">
    <property type="term" value="C:efflux pump complex"/>
    <property type="evidence" value="ECO:0007669"/>
    <property type="project" value="TreeGrafter"/>
</dbReference>
<dbReference type="InterPro" id="IPR051906">
    <property type="entry name" value="TolC-like"/>
</dbReference>
<evidence type="ECO:0000313" key="10">
    <source>
        <dbReference type="Proteomes" id="UP000031670"/>
    </source>
</evidence>
<reference evidence="9 10" key="1">
    <citation type="submission" date="2015-01" db="EMBL/GenBank/DDBJ databases">
        <title>Vibrio sp. C5 JCM 19232 whole genome shotgun sequence.</title>
        <authorList>
            <person name="Sawabe T."/>
            <person name="Meirelles P."/>
            <person name="Feng G."/>
            <person name="Sayaka M."/>
            <person name="Hattori M."/>
            <person name="Ohkuma M."/>
        </authorList>
    </citation>
    <scope>NUCLEOTIDE SEQUENCE [LARGE SCALE GENOMIC DNA]</scope>
    <source>
        <strain evidence="9 10">JCM19232</strain>
    </source>
</reference>